<dbReference type="GO" id="GO:0020037">
    <property type="term" value="F:heme binding"/>
    <property type="evidence" value="ECO:0007669"/>
    <property type="project" value="InterPro"/>
</dbReference>
<keyword evidence="3 5" id="KW-0479">Metal-binding</keyword>
<dbReference type="GO" id="GO:0016705">
    <property type="term" value="F:oxidoreductase activity, acting on paired donors, with incorporation or reduction of molecular oxygen"/>
    <property type="evidence" value="ECO:0007669"/>
    <property type="project" value="InterPro"/>
</dbReference>
<sequence>MFSTPLLLFLIGAASLAYFVVRKTFDHDPREPPLAPQSIPIIGHLIGLSRRSFNYCVQLSKQTSAPIFTMPLPGQKMYVVTSPDLIQQVQKQHKVLAFPPIEAKFAHIVCGTSRETNDIVSKNVNGDEGHHGLSMESYDVMRDALHPGPKLDDMNRAMINEMASAIDLLQPAEGEKRTFDIFAWLRDAMTLATTRSVYGPMNPYDDKVIADAFWEYEAGMMLILVNILPSVIARKAIAARDKVAKAFETYYKAGGHEKGSAWARDRYQLAADYDISLEDTARFEVGGSNAVLLNTVPAAFWNLVLIHSDPNLRNEIRQEVDACIRDTIEDGIALKIIDIVTLKEKCPLLLSTYQEVLRYRAVGTSVREVMEDTYLDGYLLKKGAMLQMPTRVIHEDAELWGDTSFVPGRFLPQQAKSLPRGVCFRAFGGGKTLCPGRHFATNEVLGFVAAFIARLDMIPVAGEWRLPAADKTNLATVIMEPDHDIKVQIKTREGFEGVKWSIRLDSSDKIFAIVTEDQAFNQEKTDD</sequence>
<dbReference type="GO" id="GO:0004497">
    <property type="term" value="F:monooxygenase activity"/>
    <property type="evidence" value="ECO:0007669"/>
    <property type="project" value="UniProtKB-KW"/>
</dbReference>
<evidence type="ECO:0000256" key="2">
    <source>
        <dbReference type="ARBA" id="ARBA00010617"/>
    </source>
</evidence>
<evidence type="ECO:0000256" key="5">
    <source>
        <dbReference type="PIRSR" id="PIRSR602403-1"/>
    </source>
</evidence>
<evidence type="ECO:0000256" key="1">
    <source>
        <dbReference type="ARBA" id="ARBA00001971"/>
    </source>
</evidence>
<keyword evidence="5 6" id="KW-0349">Heme</keyword>
<keyword evidence="9" id="KW-1185">Reference proteome</keyword>
<evidence type="ECO:0000256" key="6">
    <source>
        <dbReference type="RuleBase" id="RU000461"/>
    </source>
</evidence>
<feature type="chain" id="PRO_5040237600" evidence="7">
    <location>
        <begin position="18"/>
        <end position="527"/>
    </location>
</feature>
<dbReference type="InterPro" id="IPR002403">
    <property type="entry name" value="Cyt_P450_E_grp-IV"/>
</dbReference>
<comment type="similarity">
    <text evidence="2 6">Belongs to the cytochrome P450 family.</text>
</comment>
<keyword evidence="7" id="KW-0732">Signal</keyword>
<name>A0A9P4MK10_9PEZI</name>
<evidence type="ECO:0000313" key="8">
    <source>
        <dbReference type="EMBL" id="KAF2155877.1"/>
    </source>
</evidence>
<dbReference type="InterPro" id="IPR001128">
    <property type="entry name" value="Cyt_P450"/>
</dbReference>
<dbReference type="PANTHER" id="PTHR47582">
    <property type="entry name" value="P450, PUTATIVE (EUROFUNG)-RELATED"/>
    <property type="match status" value="1"/>
</dbReference>
<dbReference type="CDD" id="cd11040">
    <property type="entry name" value="CYP7_CYP8-like"/>
    <property type="match status" value="1"/>
</dbReference>
<keyword evidence="6" id="KW-0503">Monooxygenase</keyword>
<dbReference type="SUPFAM" id="SSF48264">
    <property type="entry name" value="Cytochrome P450"/>
    <property type="match status" value="1"/>
</dbReference>
<organism evidence="8 9">
    <name type="scientific">Myriangium duriaei CBS 260.36</name>
    <dbReference type="NCBI Taxonomy" id="1168546"/>
    <lineage>
        <taxon>Eukaryota</taxon>
        <taxon>Fungi</taxon>
        <taxon>Dikarya</taxon>
        <taxon>Ascomycota</taxon>
        <taxon>Pezizomycotina</taxon>
        <taxon>Dothideomycetes</taxon>
        <taxon>Dothideomycetidae</taxon>
        <taxon>Myriangiales</taxon>
        <taxon>Myriangiaceae</taxon>
        <taxon>Myriangium</taxon>
    </lineage>
</organism>
<evidence type="ECO:0000256" key="4">
    <source>
        <dbReference type="ARBA" id="ARBA00023004"/>
    </source>
</evidence>
<accession>A0A9P4MK10</accession>
<keyword evidence="4 5" id="KW-0408">Iron</keyword>
<gene>
    <name evidence="8" type="ORF">K461DRAFT_290856</name>
</gene>
<comment type="caution">
    <text evidence="8">The sequence shown here is derived from an EMBL/GenBank/DDBJ whole genome shotgun (WGS) entry which is preliminary data.</text>
</comment>
<dbReference type="PROSITE" id="PS00086">
    <property type="entry name" value="CYTOCHROME_P450"/>
    <property type="match status" value="1"/>
</dbReference>
<dbReference type="AlphaFoldDB" id="A0A9P4MK10"/>
<dbReference type="PRINTS" id="PR00465">
    <property type="entry name" value="EP450IV"/>
</dbReference>
<dbReference type="Proteomes" id="UP000799439">
    <property type="component" value="Unassembled WGS sequence"/>
</dbReference>
<dbReference type="InterPro" id="IPR036396">
    <property type="entry name" value="Cyt_P450_sf"/>
</dbReference>
<comment type="cofactor">
    <cofactor evidence="1 5">
        <name>heme</name>
        <dbReference type="ChEBI" id="CHEBI:30413"/>
    </cofactor>
</comment>
<protein>
    <submittedName>
        <fullName evidence="8">Cytochrome P450</fullName>
    </submittedName>
</protein>
<dbReference type="EMBL" id="ML996082">
    <property type="protein sequence ID" value="KAF2155877.1"/>
    <property type="molecule type" value="Genomic_DNA"/>
</dbReference>
<dbReference type="OrthoDB" id="1470350at2759"/>
<dbReference type="GO" id="GO:0005506">
    <property type="term" value="F:iron ion binding"/>
    <property type="evidence" value="ECO:0007669"/>
    <property type="project" value="InterPro"/>
</dbReference>
<dbReference type="PANTHER" id="PTHR47582:SF1">
    <property type="entry name" value="P450, PUTATIVE (EUROFUNG)-RELATED"/>
    <property type="match status" value="1"/>
</dbReference>
<proteinExistence type="inferred from homology"/>
<dbReference type="InterPro" id="IPR053007">
    <property type="entry name" value="CYP450_monoxygenase_sec-met"/>
</dbReference>
<dbReference type="Pfam" id="PF00067">
    <property type="entry name" value="p450"/>
    <property type="match status" value="1"/>
</dbReference>
<dbReference type="Gene3D" id="1.10.630.10">
    <property type="entry name" value="Cytochrome P450"/>
    <property type="match status" value="1"/>
</dbReference>
<feature type="binding site" description="axial binding residue" evidence="5">
    <location>
        <position position="434"/>
    </location>
    <ligand>
        <name>heme</name>
        <dbReference type="ChEBI" id="CHEBI:30413"/>
    </ligand>
    <ligandPart>
        <name>Fe</name>
        <dbReference type="ChEBI" id="CHEBI:18248"/>
    </ligandPart>
</feature>
<feature type="signal peptide" evidence="7">
    <location>
        <begin position="1"/>
        <end position="17"/>
    </location>
</feature>
<evidence type="ECO:0000256" key="7">
    <source>
        <dbReference type="SAM" id="SignalP"/>
    </source>
</evidence>
<keyword evidence="6" id="KW-0560">Oxidoreductase</keyword>
<evidence type="ECO:0000313" key="9">
    <source>
        <dbReference type="Proteomes" id="UP000799439"/>
    </source>
</evidence>
<reference evidence="8" key="1">
    <citation type="journal article" date="2020" name="Stud. Mycol.">
        <title>101 Dothideomycetes genomes: a test case for predicting lifestyles and emergence of pathogens.</title>
        <authorList>
            <person name="Haridas S."/>
            <person name="Albert R."/>
            <person name="Binder M."/>
            <person name="Bloem J."/>
            <person name="Labutti K."/>
            <person name="Salamov A."/>
            <person name="Andreopoulos B."/>
            <person name="Baker S."/>
            <person name="Barry K."/>
            <person name="Bills G."/>
            <person name="Bluhm B."/>
            <person name="Cannon C."/>
            <person name="Castanera R."/>
            <person name="Culley D."/>
            <person name="Daum C."/>
            <person name="Ezra D."/>
            <person name="Gonzalez J."/>
            <person name="Henrissat B."/>
            <person name="Kuo A."/>
            <person name="Liang C."/>
            <person name="Lipzen A."/>
            <person name="Lutzoni F."/>
            <person name="Magnuson J."/>
            <person name="Mondo S."/>
            <person name="Nolan M."/>
            <person name="Ohm R."/>
            <person name="Pangilinan J."/>
            <person name="Park H.-J."/>
            <person name="Ramirez L."/>
            <person name="Alfaro M."/>
            <person name="Sun H."/>
            <person name="Tritt A."/>
            <person name="Yoshinaga Y."/>
            <person name="Zwiers L.-H."/>
            <person name="Turgeon B."/>
            <person name="Goodwin S."/>
            <person name="Spatafora J."/>
            <person name="Crous P."/>
            <person name="Grigoriev I."/>
        </authorList>
    </citation>
    <scope>NUCLEOTIDE SEQUENCE</scope>
    <source>
        <strain evidence="8">CBS 260.36</strain>
    </source>
</reference>
<dbReference type="InterPro" id="IPR017972">
    <property type="entry name" value="Cyt_P450_CS"/>
</dbReference>
<evidence type="ECO:0000256" key="3">
    <source>
        <dbReference type="ARBA" id="ARBA00022723"/>
    </source>
</evidence>